<reference evidence="5" key="2">
    <citation type="submission" date="2022-06" db="UniProtKB">
        <authorList>
            <consortium name="EnsemblMetazoa"/>
        </authorList>
    </citation>
    <scope>IDENTIFICATION</scope>
</reference>
<dbReference type="AlphaFoldDB" id="A0A8R1U286"/>
<dbReference type="GO" id="GO:0008270">
    <property type="term" value="F:zinc ion binding"/>
    <property type="evidence" value="ECO:0007669"/>
    <property type="project" value="UniProtKB-KW"/>
</dbReference>
<dbReference type="GO" id="GO:0036297">
    <property type="term" value="P:interstrand cross-link repair"/>
    <property type="evidence" value="ECO:0007669"/>
    <property type="project" value="InterPro"/>
</dbReference>
<evidence type="ECO:0000259" key="4">
    <source>
        <dbReference type="PROSITE" id="PS50089"/>
    </source>
</evidence>
<dbReference type="GO" id="GO:0004842">
    <property type="term" value="F:ubiquitin-protein transferase activity"/>
    <property type="evidence" value="ECO:0007669"/>
    <property type="project" value="InterPro"/>
</dbReference>
<dbReference type="EMBL" id="CMVM020000258">
    <property type="status" value="NOT_ANNOTATED_CDS"/>
    <property type="molecule type" value="Genomic_DNA"/>
</dbReference>
<proteinExistence type="predicted"/>
<evidence type="ECO:0000256" key="3">
    <source>
        <dbReference type="PROSITE-ProRule" id="PRU00175"/>
    </source>
</evidence>
<name>A0A8R1U286_ONCVO</name>
<dbReference type="EnsemblMetazoa" id="OVOC9242.1">
    <property type="protein sequence ID" value="OVOC9242.1"/>
    <property type="gene ID" value="WBGene00246051"/>
</dbReference>
<sequence>MLNCPICLEADDGNLTFAALKCGHVFHRNCIASWLAIDKSTKICPVCRKFADSFLNLYFFSTSTVSHLC</sequence>
<dbReference type="PROSITE" id="PS50089">
    <property type="entry name" value="ZF_RING_2"/>
    <property type="match status" value="1"/>
</dbReference>
<dbReference type="Gene3D" id="3.30.40.10">
    <property type="entry name" value="Zinc/RING finger domain, C3HC4 (zinc finger)"/>
    <property type="match status" value="1"/>
</dbReference>
<dbReference type="PANTHER" id="PTHR16047">
    <property type="entry name" value="RFWD3 PROTEIN"/>
    <property type="match status" value="1"/>
</dbReference>
<dbReference type="OMA" id="RNCIASW"/>
<organism evidence="5 6">
    <name type="scientific">Onchocerca volvulus</name>
    <dbReference type="NCBI Taxonomy" id="6282"/>
    <lineage>
        <taxon>Eukaryota</taxon>
        <taxon>Metazoa</taxon>
        <taxon>Ecdysozoa</taxon>
        <taxon>Nematoda</taxon>
        <taxon>Chromadorea</taxon>
        <taxon>Rhabditida</taxon>
        <taxon>Spirurina</taxon>
        <taxon>Spiruromorpha</taxon>
        <taxon>Filarioidea</taxon>
        <taxon>Onchocercidae</taxon>
        <taxon>Onchocerca</taxon>
    </lineage>
</organism>
<dbReference type="Pfam" id="PF13639">
    <property type="entry name" value="zf-RING_2"/>
    <property type="match status" value="1"/>
</dbReference>
<dbReference type="InterPro" id="IPR013083">
    <property type="entry name" value="Znf_RING/FYVE/PHD"/>
</dbReference>
<dbReference type="SUPFAM" id="SSF57850">
    <property type="entry name" value="RING/U-box"/>
    <property type="match status" value="1"/>
</dbReference>
<feature type="domain" description="RING-type" evidence="4">
    <location>
        <begin position="4"/>
        <end position="48"/>
    </location>
</feature>
<dbReference type="GO" id="GO:0016567">
    <property type="term" value="P:protein ubiquitination"/>
    <property type="evidence" value="ECO:0007669"/>
    <property type="project" value="InterPro"/>
</dbReference>
<evidence type="ECO:0000256" key="1">
    <source>
        <dbReference type="ARBA" id="ARBA00022771"/>
    </source>
</evidence>
<accession>A0A8R1U286</accession>
<dbReference type="SMART" id="SM00184">
    <property type="entry name" value="RING"/>
    <property type="match status" value="1"/>
</dbReference>
<evidence type="ECO:0000313" key="5">
    <source>
        <dbReference type="EnsemblMetazoa" id="OVOC9242.1"/>
    </source>
</evidence>
<protein>
    <submittedName>
        <fullName evidence="5">RING-type domain-containing protein</fullName>
    </submittedName>
</protein>
<dbReference type="InterPro" id="IPR001841">
    <property type="entry name" value="Znf_RING"/>
</dbReference>
<evidence type="ECO:0000313" key="6">
    <source>
        <dbReference type="Proteomes" id="UP000024404"/>
    </source>
</evidence>
<keyword evidence="1 3" id="KW-0479">Metal-binding</keyword>
<dbReference type="Proteomes" id="UP000024404">
    <property type="component" value="Unassembled WGS sequence"/>
</dbReference>
<keyword evidence="2" id="KW-0862">Zinc</keyword>
<evidence type="ECO:0000256" key="2">
    <source>
        <dbReference type="ARBA" id="ARBA00022833"/>
    </source>
</evidence>
<keyword evidence="6" id="KW-1185">Reference proteome</keyword>
<reference evidence="6" key="1">
    <citation type="submission" date="2013-10" db="EMBL/GenBank/DDBJ databases">
        <title>Genome sequencing of Onchocerca volvulus.</title>
        <authorList>
            <person name="Cotton J."/>
            <person name="Tsai J."/>
            <person name="Stanley E."/>
            <person name="Tracey A."/>
            <person name="Holroyd N."/>
            <person name="Lustigman S."/>
            <person name="Berriman M."/>
        </authorList>
    </citation>
    <scope>NUCLEOTIDE SEQUENCE</scope>
</reference>
<dbReference type="PANTHER" id="PTHR16047:SF7">
    <property type="entry name" value="E3 UBIQUITIN-PROTEIN LIGASE RFWD3"/>
    <property type="match status" value="1"/>
</dbReference>
<dbReference type="GO" id="GO:0005634">
    <property type="term" value="C:nucleus"/>
    <property type="evidence" value="ECO:0007669"/>
    <property type="project" value="InterPro"/>
</dbReference>
<keyword evidence="1 3" id="KW-0863">Zinc-finger</keyword>
<dbReference type="InterPro" id="IPR037381">
    <property type="entry name" value="RFWD3"/>
</dbReference>